<evidence type="ECO:0000313" key="4">
    <source>
        <dbReference type="Proteomes" id="UP000248714"/>
    </source>
</evidence>
<sequence>MSQSLESSTGTSEPVVVIKNYTVPADEAEHFVDVYRENARIMSAQPGFVRSRLHRPLAGGPDVRFVHIAEWSSGTDLDRAVVNTEWRASLQRMFDDPGLHITSEPASYRVVVELRPSGGAIETVEDLRRHLQWAIELEHATIPPYLCALYSLDPGRNAEAVQVVGSVLAEEMLHLALAANLLNAVGGEPRLDTPELLPPYPHPLPHGDRSLQVQLVPFGPEALELFSRIEQPAPVGAPPEANEYETIGQFYAAIEAGIRRLCDELGEDAVFTGDPARQVGEFHLRGGGGAVIPVHDLQSALAALTEITEQGEGAARTDVWDGDRDVFHPERDEVAHYYRFQELKHGRRYQTGDTPQSGPTGEPIVVDFDAVMPMRPNPRTTDHPEGSEIRVAQERFNVTYCLLLQQLEEAFNGEPARLGATVGTMYQVKAQAQALMATPLEDGTATAGPTFEYVPPSRRT</sequence>
<dbReference type="InterPro" id="IPR012347">
    <property type="entry name" value="Ferritin-like"/>
</dbReference>
<dbReference type="Gene3D" id="3.30.70.100">
    <property type="match status" value="1"/>
</dbReference>
<name>A0ABX9EE04_9PSEU</name>
<dbReference type="InterPro" id="IPR011008">
    <property type="entry name" value="Dimeric_a/b-barrel"/>
</dbReference>
<dbReference type="Pfam" id="PF12902">
    <property type="entry name" value="Ferritin-like"/>
    <property type="match status" value="1"/>
</dbReference>
<dbReference type="InterPro" id="IPR007138">
    <property type="entry name" value="ABM_dom"/>
</dbReference>
<comment type="caution">
    <text evidence="3">The sequence shown here is derived from an EMBL/GenBank/DDBJ whole genome shotgun (WGS) entry which is preliminary data.</text>
</comment>
<gene>
    <name evidence="3" type="ORF">C8D87_103629</name>
</gene>
<dbReference type="PANTHER" id="PTHR34400">
    <property type="match status" value="1"/>
</dbReference>
<evidence type="ECO:0000259" key="2">
    <source>
        <dbReference type="Pfam" id="PF12902"/>
    </source>
</evidence>
<dbReference type="EMBL" id="QLTT01000003">
    <property type="protein sequence ID" value="RAS67290.1"/>
    <property type="molecule type" value="Genomic_DNA"/>
</dbReference>
<organism evidence="3 4">
    <name type="scientific">Lentzea atacamensis</name>
    <dbReference type="NCBI Taxonomy" id="531938"/>
    <lineage>
        <taxon>Bacteria</taxon>
        <taxon>Bacillati</taxon>
        <taxon>Actinomycetota</taxon>
        <taxon>Actinomycetes</taxon>
        <taxon>Pseudonocardiales</taxon>
        <taxon>Pseudonocardiaceae</taxon>
        <taxon>Lentzea</taxon>
    </lineage>
</organism>
<dbReference type="Pfam" id="PF03992">
    <property type="entry name" value="ABM"/>
    <property type="match status" value="1"/>
</dbReference>
<dbReference type="SUPFAM" id="SSF54909">
    <property type="entry name" value="Dimeric alpha+beta barrel"/>
    <property type="match status" value="1"/>
</dbReference>
<feature type="domain" description="Iminophenyl-pyruvate dimer synthase" evidence="2">
    <location>
        <begin position="131"/>
        <end position="344"/>
    </location>
</feature>
<evidence type="ECO:0000313" key="3">
    <source>
        <dbReference type="EMBL" id="RAS67290.1"/>
    </source>
</evidence>
<dbReference type="Proteomes" id="UP000248714">
    <property type="component" value="Unassembled WGS sequence"/>
</dbReference>
<protein>
    <submittedName>
        <fullName evidence="3">Antibiotic biosynthesis monooxygenase</fullName>
    </submittedName>
</protein>
<dbReference type="RefSeq" id="WP_112227526.1">
    <property type="nucleotide sequence ID" value="NZ_QLTT01000003.1"/>
</dbReference>
<reference evidence="3 4" key="1">
    <citation type="submission" date="2018-06" db="EMBL/GenBank/DDBJ databases">
        <title>Genomic Encyclopedia of Type Strains, Phase IV (KMG-IV): sequencing the most valuable type-strain genomes for metagenomic binning, comparative biology and taxonomic classification.</title>
        <authorList>
            <person name="Goeker M."/>
        </authorList>
    </citation>
    <scope>NUCLEOTIDE SEQUENCE [LARGE SCALE GENOMIC DNA]</scope>
    <source>
        <strain evidence="3 4">DSM 45479</strain>
    </source>
</reference>
<dbReference type="GO" id="GO:0004497">
    <property type="term" value="F:monooxygenase activity"/>
    <property type="evidence" value="ECO:0007669"/>
    <property type="project" value="UniProtKB-KW"/>
</dbReference>
<proteinExistence type="predicted"/>
<keyword evidence="3" id="KW-0503">Monooxygenase</keyword>
<keyword evidence="4" id="KW-1185">Reference proteome</keyword>
<accession>A0ABX9EE04</accession>
<dbReference type="Gene3D" id="1.20.1260.10">
    <property type="match status" value="1"/>
</dbReference>
<keyword evidence="3" id="KW-0560">Oxidoreductase</keyword>
<dbReference type="PANTHER" id="PTHR34400:SF4">
    <property type="entry name" value="MEMBRANE PROTEIN"/>
    <property type="match status" value="1"/>
</dbReference>
<feature type="domain" description="ABM" evidence="1">
    <location>
        <begin position="14"/>
        <end position="88"/>
    </location>
</feature>
<dbReference type="InterPro" id="IPR026820">
    <property type="entry name" value="VioB/RebD_dom"/>
</dbReference>
<evidence type="ECO:0000259" key="1">
    <source>
        <dbReference type="Pfam" id="PF03992"/>
    </source>
</evidence>